<dbReference type="InterPro" id="IPR050834">
    <property type="entry name" value="Glycosyltransf_2"/>
</dbReference>
<keyword evidence="3" id="KW-0328">Glycosyltransferase</keyword>
<dbReference type="EMBL" id="JBHPBY010000146">
    <property type="protein sequence ID" value="MFC1851037.1"/>
    <property type="molecule type" value="Genomic_DNA"/>
</dbReference>
<keyword evidence="1" id="KW-0812">Transmembrane</keyword>
<dbReference type="Proteomes" id="UP001594351">
    <property type="component" value="Unassembled WGS sequence"/>
</dbReference>
<dbReference type="InterPro" id="IPR029044">
    <property type="entry name" value="Nucleotide-diphossugar_trans"/>
</dbReference>
<name>A0ABV6YXX0_UNCC1</name>
<feature type="transmembrane region" description="Helical" evidence="1">
    <location>
        <begin position="274"/>
        <end position="293"/>
    </location>
</feature>
<dbReference type="PANTHER" id="PTHR43685:SF3">
    <property type="entry name" value="SLR2126 PROTEIN"/>
    <property type="match status" value="1"/>
</dbReference>
<dbReference type="Pfam" id="PF13632">
    <property type="entry name" value="Glyco_trans_2_3"/>
    <property type="match status" value="1"/>
</dbReference>
<keyword evidence="3" id="KW-0808">Transferase</keyword>
<comment type="caution">
    <text evidence="3">The sequence shown here is derived from an EMBL/GenBank/DDBJ whole genome shotgun (WGS) entry which is preliminary data.</text>
</comment>
<feature type="domain" description="Glycosyltransferase 2-like" evidence="2">
    <location>
        <begin position="89"/>
        <end position="285"/>
    </location>
</feature>
<dbReference type="Gene3D" id="3.90.550.10">
    <property type="entry name" value="Spore Coat Polysaccharide Biosynthesis Protein SpsA, Chain A"/>
    <property type="match status" value="1"/>
</dbReference>
<dbReference type="PANTHER" id="PTHR43685">
    <property type="entry name" value="GLYCOSYLTRANSFERASE"/>
    <property type="match status" value="1"/>
</dbReference>
<evidence type="ECO:0000256" key="1">
    <source>
        <dbReference type="SAM" id="Phobius"/>
    </source>
</evidence>
<evidence type="ECO:0000259" key="2">
    <source>
        <dbReference type="Pfam" id="PF13632"/>
    </source>
</evidence>
<dbReference type="GO" id="GO:0016757">
    <property type="term" value="F:glycosyltransferase activity"/>
    <property type="evidence" value="ECO:0007669"/>
    <property type="project" value="UniProtKB-KW"/>
</dbReference>
<feature type="transmembrane region" description="Helical" evidence="1">
    <location>
        <begin position="246"/>
        <end position="267"/>
    </location>
</feature>
<keyword evidence="4" id="KW-1185">Reference proteome</keyword>
<dbReference type="EC" id="2.4.-.-" evidence="3"/>
<protein>
    <submittedName>
        <fullName evidence="3">Glycosyltransferase</fullName>
        <ecNumber evidence="3">2.4.-.-</ecNumber>
    </submittedName>
</protein>
<dbReference type="InterPro" id="IPR001173">
    <property type="entry name" value="Glyco_trans_2-like"/>
</dbReference>
<organism evidence="3 4">
    <name type="scientific">candidate division CSSED10-310 bacterium</name>
    <dbReference type="NCBI Taxonomy" id="2855610"/>
    <lineage>
        <taxon>Bacteria</taxon>
        <taxon>Bacteria division CSSED10-310</taxon>
    </lineage>
</organism>
<keyword evidence="1" id="KW-1133">Transmembrane helix</keyword>
<dbReference type="SUPFAM" id="SSF53448">
    <property type="entry name" value="Nucleotide-diphospho-sugar transferases"/>
    <property type="match status" value="1"/>
</dbReference>
<sequence length="333" mass="37587">MTNPARRSDHQNVSFTVSVLIPFHKWDQEVNRCVQSCLRQSYPVTEIILLPDDPLEVEVAPCVEIVTGPVFPGQKRNRGLQACTASITACIDSDAVADQDWVCNAVQFFSDTSIAVVGGPNLPPSTATEFELAGWEVLSSPLLAGPLASRYRQVPAHDRLEVQSSNMFIRTDRIKARGGFREDLLTGEDTDLCFSFKEQGLRVFYSPDVVVKHRPRSLFGPHMKQMFQYARDQAQVLHHISFTKGLLWFTPGLFSLLIALLVCLLFFGITSPLLFCSILYFFWTMIGAIWHGNMRRFPLRWFGAMATHFSYGLGFWFGVWTRLNKKTDSGASH</sequence>
<keyword evidence="1" id="KW-0472">Membrane</keyword>
<proteinExistence type="predicted"/>
<accession>A0ABV6YXX0</accession>
<evidence type="ECO:0000313" key="4">
    <source>
        <dbReference type="Proteomes" id="UP001594351"/>
    </source>
</evidence>
<feature type="transmembrane region" description="Helical" evidence="1">
    <location>
        <begin position="299"/>
        <end position="319"/>
    </location>
</feature>
<reference evidence="3 4" key="1">
    <citation type="submission" date="2024-09" db="EMBL/GenBank/DDBJ databases">
        <title>Laminarin stimulates single cell rates of sulfate reduction while oxygen inhibits transcriptomic activity in coastal marine sediment.</title>
        <authorList>
            <person name="Lindsay M."/>
            <person name="Orcutt B."/>
            <person name="Emerson D."/>
            <person name="Stepanauskas R."/>
            <person name="D'Angelo T."/>
        </authorList>
    </citation>
    <scope>NUCLEOTIDE SEQUENCE [LARGE SCALE GENOMIC DNA]</scope>
    <source>
        <strain evidence="3">SAG AM-311-K15</strain>
    </source>
</reference>
<evidence type="ECO:0000313" key="3">
    <source>
        <dbReference type="EMBL" id="MFC1851037.1"/>
    </source>
</evidence>
<gene>
    <name evidence="3" type="ORF">ACFL27_12660</name>
</gene>